<proteinExistence type="predicted"/>
<dbReference type="EMBL" id="CAJOBI010314029">
    <property type="protein sequence ID" value="CAF5173841.1"/>
    <property type="molecule type" value="Genomic_DNA"/>
</dbReference>
<evidence type="ECO:0000313" key="2">
    <source>
        <dbReference type="Proteomes" id="UP000676336"/>
    </source>
</evidence>
<reference evidence="1" key="1">
    <citation type="submission" date="2021-02" db="EMBL/GenBank/DDBJ databases">
        <authorList>
            <person name="Nowell W R."/>
        </authorList>
    </citation>
    <scope>NUCLEOTIDE SEQUENCE</scope>
</reference>
<protein>
    <submittedName>
        <fullName evidence="1">Uncharacterized protein</fullName>
    </submittedName>
</protein>
<accession>A0A8S3GZ10</accession>
<dbReference type="Proteomes" id="UP000676336">
    <property type="component" value="Unassembled WGS sequence"/>
</dbReference>
<evidence type="ECO:0000313" key="1">
    <source>
        <dbReference type="EMBL" id="CAF5173841.1"/>
    </source>
</evidence>
<feature type="non-terminal residue" evidence="1">
    <location>
        <position position="272"/>
    </location>
</feature>
<sequence length="272" mass="31350">MRRHTQTNDFRHYSFLPPSIKTSPRNAHYQYYDRRLRAQQNVYSNMTPISTYSSSRAQHHSRTSTTVSDLGEPISAFHDIEPPVYHQSAVTSLPLVHQPSNISRQASINNERIARASVMRERMLQNIQQNISEIDQELSSLKKRPSISHHIPPRLTPLVNIQSASAHKSTPSPNVESKNWPNKQKKVYQVVPRISSEMSKTSQLSTPKLMTNFITDSFVGQYHYGPEVEEIEINDNDPENEDLKSTYDEISQFNFHETFTGDQFLREQSNLP</sequence>
<name>A0A8S3GZ10_9BILA</name>
<organism evidence="1 2">
    <name type="scientific">Rotaria magnacalcarata</name>
    <dbReference type="NCBI Taxonomy" id="392030"/>
    <lineage>
        <taxon>Eukaryota</taxon>
        <taxon>Metazoa</taxon>
        <taxon>Spiralia</taxon>
        <taxon>Gnathifera</taxon>
        <taxon>Rotifera</taxon>
        <taxon>Eurotatoria</taxon>
        <taxon>Bdelloidea</taxon>
        <taxon>Philodinida</taxon>
        <taxon>Philodinidae</taxon>
        <taxon>Rotaria</taxon>
    </lineage>
</organism>
<gene>
    <name evidence="1" type="ORF">SMN809_LOCUS66773</name>
</gene>
<comment type="caution">
    <text evidence="1">The sequence shown here is derived from an EMBL/GenBank/DDBJ whole genome shotgun (WGS) entry which is preliminary data.</text>
</comment>
<dbReference type="AlphaFoldDB" id="A0A8S3GZ10"/>